<comment type="caution">
    <text evidence="3">The sequence shown here is derived from an EMBL/GenBank/DDBJ whole genome shotgun (WGS) entry which is preliminary data.</text>
</comment>
<feature type="compositionally biased region" description="Polar residues" evidence="2">
    <location>
        <begin position="344"/>
        <end position="365"/>
    </location>
</feature>
<organism evidence="3 4">
    <name type="scientific">Phyllosticta citricarpa</name>
    <dbReference type="NCBI Taxonomy" id="55181"/>
    <lineage>
        <taxon>Eukaryota</taxon>
        <taxon>Fungi</taxon>
        <taxon>Dikarya</taxon>
        <taxon>Ascomycota</taxon>
        <taxon>Pezizomycotina</taxon>
        <taxon>Dothideomycetes</taxon>
        <taxon>Dothideomycetes incertae sedis</taxon>
        <taxon>Botryosphaeriales</taxon>
        <taxon>Phyllostictaceae</taxon>
        <taxon>Phyllosticta</taxon>
    </lineage>
</organism>
<feature type="region of interest" description="Disordered" evidence="2">
    <location>
        <begin position="674"/>
        <end position="693"/>
    </location>
</feature>
<feature type="compositionally biased region" description="Basic and acidic residues" evidence="2">
    <location>
        <begin position="325"/>
        <end position="343"/>
    </location>
</feature>
<feature type="compositionally biased region" description="Basic and acidic residues" evidence="2">
    <location>
        <begin position="724"/>
        <end position="737"/>
    </location>
</feature>
<feature type="region of interest" description="Disordered" evidence="2">
    <location>
        <begin position="801"/>
        <end position="829"/>
    </location>
</feature>
<evidence type="ECO:0000256" key="1">
    <source>
        <dbReference type="SAM" id="Coils"/>
    </source>
</evidence>
<feature type="region of interest" description="Disordered" evidence="2">
    <location>
        <begin position="706"/>
        <end position="768"/>
    </location>
</feature>
<dbReference type="Proteomes" id="UP001365128">
    <property type="component" value="Unassembled WGS sequence"/>
</dbReference>
<protein>
    <submittedName>
        <fullName evidence="3">Uncharacterized protein</fullName>
    </submittedName>
</protein>
<name>A0ABR1LUM2_9PEZI</name>
<evidence type="ECO:0000313" key="4">
    <source>
        <dbReference type="Proteomes" id="UP001365128"/>
    </source>
</evidence>
<feature type="region of interest" description="Disordered" evidence="2">
    <location>
        <begin position="322"/>
        <end position="373"/>
    </location>
</feature>
<feature type="compositionally biased region" description="Low complexity" evidence="2">
    <location>
        <begin position="745"/>
        <end position="765"/>
    </location>
</feature>
<evidence type="ECO:0000256" key="2">
    <source>
        <dbReference type="SAM" id="MobiDB-lite"/>
    </source>
</evidence>
<evidence type="ECO:0000313" key="3">
    <source>
        <dbReference type="EMBL" id="KAK7538900.1"/>
    </source>
</evidence>
<reference evidence="3 4" key="1">
    <citation type="submission" date="2024-04" db="EMBL/GenBank/DDBJ databases">
        <title>Phyllosticta paracitricarpa is synonymous to the EU quarantine fungus P. citricarpa based on phylogenomic analyses.</title>
        <authorList>
            <consortium name="Lawrence Berkeley National Laboratory"/>
            <person name="Van Ingen-Buijs V.A."/>
            <person name="Van Westerhoven A.C."/>
            <person name="Haridas S."/>
            <person name="Skiadas P."/>
            <person name="Martin F."/>
            <person name="Groenewald J.Z."/>
            <person name="Crous P.W."/>
            <person name="Seidl M.F."/>
        </authorList>
    </citation>
    <scope>NUCLEOTIDE SEQUENCE [LARGE SCALE GENOMIC DNA]</scope>
    <source>
        <strain evidence="3 4">CBS 122670</strain>
    </source>
</reference>
<feature type="coiled-coil region" evidence="1">
    <location>
        <begin position="443"/>
        <end position="547"/>
    </location>
</feature>
<sequence>MLPAPLVSEALSTSFKCAEFAHPPPHDAFFMDSDADVPLPSIERNHYDDIAFRPSSASLLLSRHRNSSPNTSSRTSSPSRRHYLATAADGESRTSTPASDFSSSLLSKYGGVNGPGSFHATATASPGSTSTPLNDLNGLKTTVAGEKKYPGLLHPHPHRQSKLYIGSPAARPESDHEQQRHPQSSSESNMMPHAHNVRSPTPTSRRHHHHQHKHKTPKKSSSSHHSSDARDARPLILLHATVLPVAPPAALSTMAAANLPWHVQQNWRLLEQKLSDPVLMSRGLLLPHPRDEYDLLEERLLEALELKTPRVWRCGHFYGSEEGGDTSKKRADSAIGTDEERPESLQQCATDSFPGSNNAVDSSGSDNEDDAEATDVPVCTLCREPLHVPPSLDSGAPNRWDIRIFAANGLMRSSAWSAAWSEMERVDVAITPLLTSAQRLALAAQVEREARQAEQLEMAREEESRLAAAQRVYNQELERERQRVREMERERALAQDVAERQEADKLRYMAAAAVAAAAERRVVEERARDEERRRAREVKELEMARRREDLEHRKALLAEKQQMPLSRLLGNCVVVLATDKRTVAALLLGVFIAVFWVCFGGSTAISVSQMVAQGSNANTDEPFAMTPITAVDGNAAANSSLHLPFDVAYASAATVTLTVTLFLPSSTPSPSTLIDIDSNIESQSPNHSSTPSAELAADVLELSMADDEPEATTPSDAANGMSKQHLDTEVSLEKDNENDLPNVQDGSSDVVAAGAGADDTDAASGRQCRAKTAEDEDALFSAIFLPLCPRFDGVGEGLGDVEGEKEEEMGGWECEGERGLEDDKSVVVA</sequence>
<feature type="compositionally biased region" description="Basic residues" evidence="2">
    <location>
        <begin position="204"/>
        <end position="222"/>
    </location>
</feature>
<feature type="compositionally biased region" description="Acidic residues" evidence="2">
    <location>
        <begin position="801"/>
        <end position="810"/>
    </location>
</feature>
<feature type="region of interest" description="Disordered" evidence="2">
    <location>
        <begin position="168"/>
        <end position="229"/>
    </location>
</feature>
<feature type="compositionally biased region" description="Polar residues" evidence="2">
    <location>
        <begin position="679"/>
        <end position="692"/>
    </location>
</feature>
<accession>A0ABR1LUM2</accession>
<gene>
    <name evidence="3" type="ORF">IWX46DRAFT_583203</name>
</gene>
<feature type="compositionally biased region" description="Basic and acidic residues" evidence="2">
    <location>
        <begin position="815"/>
        <end position="829"/>
    </location>
</feature>
<keyword evidence="4" id="KW-1185">Reference proteome</keyword>
<proteinExistence type="predicted"/>
<feature type="compositionally biased region" description="Low complexity" evidence="2">
    <location>
        <begin position="67"/>
        <end position="78"/>
    </location>
</feature>
<dbReference type="EMBL" id="JBBPDW010000030">
    <property type="protein sequence ID" value="KAK7538900.1"/>
    <property type="molecule type" value="Genomic_DNA"/>
</dbReference>
<feature type="region of interest" description="Disordered" evidence="2">
    <location>
        <begin position="61"/>
        <end position="81"/>
    </location>
</feature>
<keyword evidence="1" id="KW-0175">Coiled coil</keyword>